<dbReference type="Proteomes" id="UP000178735">
    <property type="component" value="Unassembled WGS sequence"/>
</dbReference>
<accession>A0A1F7WL08</accession>
<comment type="caution">
    <text evidence="1">The sequence shown here is derived from an EMBL/GenBank/DDBJ whole genome shotgun (WGS) entry which is preliminary data.</text>
</comment>
<proteinExistence type="predicted"/>
<evidence type="ECO:0000313" key="2">
    <source>
        <dbReference type="Proteomes" id="UP000178735"/>
    </source>
</evidence>
<sequence length="129" mass="13856">MSKENVKQMFGKMEKDVQLQKKYAEMMQTLQKENEKNLADKLVELGQTVGLVFSKDDLIAARAELIDNVNANKELSDKDLEKVAGGGITKVGTVFFSITSVGIGCAALSIASSTRSYGCAGQLSIDGTC</sequence>
<evidence type="ECO:0008006" key="3">
    <source>
        <dbReference type="Google" id="ProtNLM"/>
    </source>
</evidence>
<gene>
    <name evidence="1" type="ORF">A2008_05785</name>
</gene>
<reference evidence="1 2" key="1">
    <citation type="journal article" date="2016" name="Nat. Commun.">
        <title>Thousands of microbial genomes shed light on interconnected biogeochemical processes in an aquifer system.</title>
        <authorList>
            <person name="Anantharaman K."/>
            <person name="Brown C.T."/>
            <person name="Hug L.A."/>
            <person name="Sharon I."/>
            <person name="Castelle C.J."/>
            <person name="Probst A.J."/>
            <person name="Thomas B.C."/>
            <person name="Singh A."/>
            <person name="Wilkins M.J."/>
            <person name="Karaoz U."/>
            <person name="Brodie E.L."/>
            <person name="Williams K.H."/>
            <person name="Hubbard S.S."/>
            <person name="Banfield J.F."/>
        </authorList>
    </citation>
    <scope>NUCLEOTIDE SEQUENCE [LARGE SCALE GENOMIC DNA]</scope>
</reference>
<name>A0A1F7WL08_9BACT</name>
<dbReference type="AlphaFoldDB" id="A0A1F7WL08"/>
<dbReference type="EMBL" id="MGFH01000203">
    <property type="protein sequence ID" value="OGM02695.1"/>
    <property type="molecule type" value="Genomic_DNA"/>
</dbReference>
<organism evidence="1 2">
    <name type="scientific">Candidatus Wallbacteria bacterium GWC2_49_35</name>
    <dbReference type="NCBI Taxonomy" id="1817813"/>
    <lineage>
        <taxon>Bacteria</taxon>
        <taxon>Candidatus Walliibacteriota</taxon>
    </lineage>
</organism>
<evidence type="ECO:0000313" key="1">
    <source>
        <dbReference type="EMBL" id="OGM02695.1"/>
    </source>
</evidence>
<protein>
    <recommendedName>
        <fullName evidence="3">Nif11 domain-containing protein</fullName>
    </recommendedName>
</protein>